<gene>
    <name evidence="1" type="ORF">Dsin_028818</name>
</gene>
<sequence>MSKQFRQHEHDPHLCENKEFYAVSNFRWLVALDRQENKLTFMAADIIQSLIPEHDIVGFVVGTDYERHDRISALYEQDGRRGLGLNICGYRTNPYSSKQM</sequence>
<evidence type="ECO:0000313" key="2">
    <source>
        <dbReference type="Proteomes" id="UP001281410"/>
    </source>
</evidence>
<dbReference type="EMBL" id="JANJYJ010000009">
    <property type="protein sequence ID" value="KAK3189257.1"/>
    <property type="molecule type" value="Genomic_DNA"/>
</dbReference>
<protein>
    <submittedName>
        <fullName evidence="1">Uncharacterized protein</fullName>
    </submittedName>
</protein>
<name>A0AAD9ZRH9_9ROSI</name>
<proteinExistence type="predicted"/>
<evidence type="ECO:0000313" key="1">
    <source>
        <dbReference type="EMBL" id="KAK3189257.1"/>
    </source>
</evidence>
<keyword evidence="2" id="KW-1185">Reference proteome</keyword>
<organism evidence="1 2">
    <name type="scientific">Dipteronia sinensis</name>
    <dbReference type="NCBI Taxonomy" id="43782"/>
    <lineage>
        <taxon>Eukaryota</taxon>
        <taxon>Viridiplantae</taxon>
        <taxon>Streptophyta</taxon>
        <taxon>Embryophyta</taxon>
        <taxon>Tracheophyta</taxon>
        <taxon>Spermatophyta</taxon>
        <taxon>Magnoliopsida</taxon>
        <taxon>eudicotyledons</taxon>
        <taxon>Gunneridae</taxon>
        <taxon>Pentapetalae</taxon>
        <taxon>rosids</taxon>
        <taxon>malvids</taxon>
        <taxon>Sapindales</taxon>
        <taxon>Sapindaceae</taxon>
        <taxon>Hippocastanoideae</taxon>
        <taxon>Acereae</taxon>
        <taxon>Dipteronia</taxon>
    </lineage>
</organism>
<dbReference type="AlphaFoldDB" id="A0AAD9ZRH9"/>
<accession>A0AAD9ZRH9</accession>
<comment type="caution">
    <text evidence="1">The sequence shown here is derived from an EMBL/GenBank/DDBJ whole genome shotgun (WGS) entry which is preliminary data.</text>
</comment>
<dbReference type="Proteomes" id="UP001281410">
    <property type="component" value="Unassembled WGS sequence"/>
</dbReference>
<reference evidence="1" key="1">
    <citation type="journal article" date="2023" name="Plant J.">
        <title>Genome sequences and population genomics provide insights into the demographic history, inbreeding, and mutation load of two 'living fossil' tree species of Dipteronia.</title>
        <authorList>
            <person name="Feng Y."/>
            <person name="Comes H.P."/>
            <person name="Chen J."/>
            <person name="Zhu S."/>
            <person name="Lu R."/>
            <person name="Zhang X."/>
            <person name="Li P."/>
            <person name="Qiu J."/>
            <person name="Olsen K.M."/>
            <person name="Qiu Y."/>
        </authorList>
    </citation>
    <scope>NUCLEOTIDE SEQUENCE</scope>
    <source>
        <strain evidence="1">NBL</strain>
    </source>
</reference>